<proteinExistence type="predicted"/>
<dbReference type="PATRIC" id="fig|927665.4.peg.2023"/>
<accession>A0A0F5JEP3</accession>
<evidence type="ECO:0000259" key="2">
    <source>
        <dbReference type="SMART" id="SM00942"/>
    </source>
</evidence>
<evidence type="ECO:0000256" key="1">
    <source>
        <dbReference type="SAM" id="MobiDB-lite"/>
    </source>
</evidence>
<dbReference type="AlphaFoldDB" id="A0A0F5JEP3"/>
<comment type="caution">
    <text evidence="3">The sequence shown here is derived from an EMBL/GenBank/DDBJ whole genome shotgun (WGS) entry which is preliminary data.</text>
</comment>
<dbReference type="InterPro" id="IPR025048">
    <property type="entry name" value="DUF3987"/>
</dbReference>
<organism evidence="3 4">
    <name type="scientific">Parabacteroides goldsteinii DSM 19448 = WAL 12034</name>
    <dbReference type="NCBI Taxonomy" id="927665"/>
    <lineage>
        <taxon>Bacteria</taxon>
        <taxon>Pseudomonadati</taxon>
        <taxon>Bacteroidota</taxon>
        <taxon>Bacteroidia</taxon>
        <taxon>Bacteroidales</taxon>
        <taxon>Tannerellaceae</taxon>
        <taxon>Parabacteroides</taxon>
    </lineage>
</organism>
<dbReference type="Pfam" id="PF08800">
    <property type="entry name" value="BT4734-like_N"/>
    <property type="match status" value="1"/>
</dbReference>
<dbReference type="HOGENOM" id="CLU_019555_0_0_10"/>
<dbReference type="STRING" id="927665.HMPREF1535_01973"/>
<feature type="compositionally biased region" description="Basic and acidic residues" evidence="1">
    <location>
        <begin position="257"/>
        <end position="286"/>
    </location>
</feature>
<dbReference type="EMBL" id="AQHV01000011">
    <property type="protein sequence ID" value="KKB56000.1"/>
    <property type="molecule type" value="Genomic_DNA"/>
</dbReference>
<gene>
    <name evidence="3" type="ORF">HMPREF1535_01973</name>
</gene>
<dbReference type="SMART" id="SM00942">
    <property type="entry name" value="PriCT_1"/>
    <property type="match status" value="1"/>
</dbReference>
<dbReference type="InterPro" id="IPR014907">
    <property type="entry name" value="BT4734-like_N"/>
</dbReference>
<name>A0A0F5JEP3_9BACT</name>
<dbReference type="InterPro" id="IPR014820">
    <property type="entry name" value="PriCT_1"/>
</dbReference>
<dbReference type="Proteomes" id="UP000033047">
    <property type="component" value="Unassembled WGS sequence"/>
</dbReference>
<dbReference type="Pfam" id="PF13148">
    <property type="entry name" value="DUF3987"/>
    <property type="match status" value="1"/>
</dbReference>
<sequence>MNATPSVSYFVKLYLSTSQSFTLEEIIILIRTRRWIHEITAYRTALASGDKEAARSLKAQLPGFTPSGLFKGGHRANQLEAYSQVVGLDFDHVADLAALIALFLRQPFTLALFISPGGEGLKVFVRVDTAREEHAAAFAAVAAHYEHLSGVFCDRACKDISRCCYVSDDPEAYYNPKAQVFSPASVVQGQVFVHDWLRAHPAVEGSRNQTVYRLGCEANRRGFDRNETVSFCIPLLHGDDFPEEEIRQALSSAYQGHTDESATRPPSKRTEKDKKDTATFSGEELREQTPFLPENITTGLPLLLGDALRFYTDRREHDMAFLAACTVLSACLPGVWGIYNRKRVYPHLFTVEVAPAANGKGCINDMRRLADSYASLIEIETKRKEDEYLQALEEWELKKAAAHQKKQAVKVTDAPVKASTCYFFIPTQITKAKLLVHLAENGEVGGLMVDSEIDTLISASRQDYGQFDDLLRKAFQHEPVASSRKVDNEMIRVPQPRLALLLAGTPGQFPRLVPSAENGLASRLLLYTCRSKAVWQDVSPQNGAEGFEVWIDSLSERVRDIALLLRKRRLQVRLTLRQWDELNRHFAQLLRETDLFGEEDFLGAVKRHGLMTFRLCMIFTALDVASLDYGVDERFCDDVHFRAALSIVDVCLEHSRLLMTQLTAPADIPELTCPDYFRKIFDRLDDQFTVSDLYALSQAAGINDRSVRRHLSRLEPVFITRLSHGLYRKNTSPAA</sequence>
<reference evidence="3 4" key="1">
    <citation type="submission" date="2013-04" db="EMBL/GenBank/DDBJ databases">
        <title>The Genome Sequence of Parabacteroides goldsteinii DSM 19448.</title>
        <authorList>
            <consortium name="The Broad Institute Genomics Platform"/>
            <person name="Earl A."/>
            <person name="Ward D."/>
            <person name="Feldgarden M."/>
            <person name="Gevers D."/>
            <person name="Martens E."/>
            <person name="Sakamoto M."/>
            <person name="Benno Y."/>
            <person name="Song Y."/>
            <person name="Liu C."/>
            <person name="Lee J."/>
            <person name="Bolanos M."/>
            <person name="Vaisanen M.L."/>
            <person name="Finegold S.M."/>
            <person name="Walker B."/>
            <person name="Young S."/>
            <person name="Zeng Q."/>
            <person name="Gargeya S."/>
            <person name="Fitzgerald M."/>
            <person name="Haas B."/>
            <person name="Abouelleil A."/>
            <person name="Allen A.W."/>
            <person name="Alvarado L."/>
            <person name="Arachchi H.M."/>
            <person name="Berlin A.M."/>
            <person name="Chapman S.B."/>
            <person name="Gainer-Dewar J."/>
            <person name="Goldberg J."/>
            <person name="Griggs A."/>
            <person name="Gujja S."/>
            <person name="Hansen M."/>
            <person name="Howarth C."/>
            <person name="Imamovic A."/>
            <person name="Ireland A."/>
            <person name="Larimer J."/>
            <person name="McCowan C."/>
            <person name="Murphy C."/>
            <person name="Pearson M."/>
            <person name="Poon T.W."/>
            <person name="Priest M."/>
            <person name="Roberts A."/>
            <person name="Saif S."/>
            <person name="Shea T."/>
            <person name="Sisk P."/>
            <person name="Sykes S."/>
            <person name="Wortman J."/>
            <person name="Nusbaum C."/>
            <person name="Birren B."/>
        </authorList>
    </citation>
    <scope>NUCLEOTIDE SEQUENCE [LARGE SCALE GENOMIC DNA]</scope>
    <source>
        <strain evidence="3 4">DSM 19448</strain>
    </source>
</reference>
<feature type="region of interest" description="Disordered" evidence="1">
    <location>
        <begin position="253"/>
        <end position="286"/>
    </location>
</feature>
<dbReference type="RefSeq" id="WP_046145985.1">
    <property type="nucleotide sequence ID" value="NZ_KQ033912.1"/>
</dbReference>
<evidence type="ECO:0000313" key="3">
    <source>
        <dbReference type="EMBL" id="KKB56000.1"/>
    </source>
</evidence>
<evidence type="ECO:0000313" key="4">
    <source>
        <dbReference type="Proteomes" id="UP000033047"/>
    </source>
</evidence>
<feature type="domain" description="Primase C-terminal 1" evidence="2">
    <location>
        <begin position="197"/>
        <end position="259"/>
    </location>
</feature>
<protein>
    <recommendedName>
        <fullName evidence="2">Primase C-terminal 1 domain-containing protein</fullName>
    </recommendedName>
</protein>